<evidence type="ECO:0000259" key="1">
    <source>
        <dbReference type="PROSITE" id="PS50003"/>
    </source>
</evidence>
<protein>
    <submittedName>
        <fullName evidence="4">FERM, ARHGEF and pleckstrin domain-containing protein 2-like</fullName>
    </submittedName>
</protein>
<dbReference type="STRING" id="121845.A0A3Q0IYM7"/>
<accession>A0A3Q0IYM7</accession>
<dbReference type="PANTHER" id="PTHR45858">
    <property type="entry name" value="FERM DOMAIN CONTAINING PROTEIN"/>
    <property type="match status" value="1"/>
</dbReference>
<dbReference type="InterPro" id="IPR035899">
    <property type="entry name" value="DBL_dom_sf"/>
</dbReference>
<dbReference type="GO" id="GO:0005085">
    <property type="term" value="F:guanyl-nucleotide exchange factor activity"/>
    <property type="evidence" value="ECO:0007669"/>
    <property type="project" value="InterPro"/>
</dbReference>
<dbReference type="InterPro" id="IPR051835">
    <property type="entry name" value="RAC1-GEF"/>
</dbReference>
<dbReference type="SUPFAM" id="SSF48065">
    <property type="entry name" value="DBL homology domain (DH-domain)"/>
    <property type="match status" value="1"/>
</dbReference>
<feature type="domain" description="PH" evidence="1">
    <location>
        <begin position="119"/>
        <end position="213"/>
    </location>
</feature>
<dbReference type="PROSITE" id="PS50003">
    <property type="entry name" value="PH_DOMAIN"/>
    <property type="match status" value="1"/>
</dbReference>
<dbReference type="RefSeq" id="XP_026681347.1">
    <property type="nucleotide sequence ID" value="XM_026825546.1"/>
</dbReference>
<dbReference type="InterPro" id="IPR000219">
    <property type="entry name" value="DH_dom"/>
</dbReference>
<dbReference type="SUPFAM" id="SSF50729">
    <property type="entry name" value="PH domain-like"/>
    <property type="match status" value="2"/>
</dbReference>
<dbReference type="InterPro" id="IPR011993">
    <property type="entry name" value="PH-like_dom_sf"/>
</dbReference>
<dbReference type="Pfam" id="PF00621">
    <property type="entry name" value="RhoGEF"/>
    <property type="match status" value="1"/>
</dbReference>
<dbReference type="Gene3D" id="2.30.29.30">
    <property type="entry name" value="Pleckstrin-homology domain (PH domain)/Phosphotyrosine-binding domain (PTB)"/>
    <property type="match status" value="2"/>
</dbReference>
<keyword evidence="3" id="KW-1185">Reference proteome</keyword>
<reference evidence="4" key="1">
    <citation type="submission" date="2025-08" db="UniProtKB">
        <authorList>
            <consortium name="RefSeq"/>
        </authorList>
    </citation>
    <scope>IDENTIFICATION</scope>
</reference>
<evidence type="ECO:0000313" key="4">
    <source>
        <dbReference type="RefSeq" id="XP_026681347.1"/>
    </source>
</evidence>
<evidence type="ECO:0000313" key="3">
    <source>
        <dbReference type="Proteomes" id="UP000079169"/>
    </source>
</evidence>
<dbReference type="KEGG" id="dci:113468552"/>
<name>A0A3Q0IYM7_DIACI</name>
<dbReference type="PaxDb" id="121845-A0A3Q0IYM7"/>
<dbReference type="AlphaFoldDB" id="A0A3Q0IYM7"/>
<dbReference type="SMART" id="SM00233">
    <property type="entry name" value="PH"/>
    <property type="match status" value="1"/>
</dbReference>
<proteinExistence type="predicted"/>
<evidence type="ECO:0000259" key="2">
    <source>
        <dbReference type="PROSITE" id="PS50010"/>
    </source>
</evidence>
<dbReference type="Gene3D" id="1.20.900.10">
    <property type="entry name" value="Dbl homology (DH) domain"/>
    <property type="match status" value="1"/>
</dbReference>
<sequence>MERHLHILHNLDEAFHSNPRFETMYTGFETAKVCYLPLTSFVLKPLQRLLHYHQILEKLLDYYNKDHLDYEDCFIAHQKLTHLVPAVTNLLRKSENLIQLCELDRDLSGSDLRLSTDRSLVRIGCLAKFSQRRGYQQRMFLLYSDLLIYGIRAGAGFKIHAQLPLQHLSLEERADNPLQYSFILYCAQRVITVAAASQEDKDRWLDDLTRTIQSCKQKSDSQDDQLKYFSLKSTNSMDDMMDKSSELDTSRVHTLSPQRSNTTLHVCWHRNTSVSLEDSLTCSQNQLSGYLLRKFKNSNGWQKLFLVFTNFCLFFYKTFQVS</sequence>
<gene>
    <name evidence="4" type="primary">LOC113468552</name>
</gene>
<feature type="domain" description="DH" evidence="2">
    <location>
        <begin position="1"/>
        <end position="90"/>
    </location>
</feature>
<organism evidence="3 4">
    <name type="scientific">Diaphorina citri</name>
    <name type="common">Asian citrus psyllid</name>
    <dbReference type="NCBI Taxonomy" id="121845"/>
    <lineage>
        <taxon>Eukaryota</taxon>
        <taxon>Metazoa</taxon>
        <taxon>Ecdysozoa</taxon>
        <taxon>Arthropoda</taxon>
        <taxon>Hexapoda</taxon>
        <taxon>Insecta</taxon>
        <taxon>Pterygota</taxon>
        <taxon>Neoptera</taxon>
        <taxon>Paraneoptera</taxon>
        <taxon>Hemiptera</taxon>
        <taxon>Sternorrhyncha</taxon>
        <taxon>Psylloidea</taxon>
        <taxon>Psyllidae</taxon>
        <taxon>Diaphorininae</taxon>
        <taxon>Diaphorina</taxon>
    </lineage>
</organism>
<dbReference type="Pfam" id="PF00169">
    <property type="entry name" value="PH"/>
    <property type="match status" value="1"/>
</dbReference>
<dbReference type="PANTHER" id="PTHR45858:SF1">
    <property type="entry name" value="FERM DOMAIN-CONTAINING PROTEIN 7"/>
    <property type="match status" value="1"/>
</dbReference>
<dbReference type="GeneID" id="113468552"/>
<dbReference type="InterPro" id="IPR001849">
    <property type="entry name" value="PH_domain"/>
</dbReference>
<dbReference type="PROSITE" id="PS50010">
    <property type="entry name" value="DH_2"/>
    <property type="match status" value="1"/>
</dbReference>
<dbReference type="Proteomes" id="UP000079169">
    <property type="component" value="Unplaced"/>
</dbReference>